<dbReference type="InterPro" id="IPR007253">
    <property type="entry name" value="Cell_wall-bd_2"/>
</dbReference>
<dbReference type="RefSeq" id="WP_159344565.1">
    <property type="nucleotide sequence ID" value="NZ_JBALOT010000039.1"/>
</dbReference>
<feature type="signal peptide" evidence="1">
    <location>
        <begin position="1"/>
        <end position="24"/>
    </location>
</feature>
<feature type="domain" description="MurNAc-LAA" evidence="2">
    <location>
        <begin position="380"/>
        <end position="492"/>
    </location>
</feature>
<dbReference type="GO" id="GO:0009253">
    <property type="term" value="P:peptidoglycan catabolic process"/>
    <property type="evidence" value="ECO:0007669"/>
    <property type="project" value="InterPro"/>
</dbReference>
<dbReference type="PANTHER" id="PTHR30032">
    <property type="entry name" value="N-ACETYLMURAMOYL-L-ALANINE AMIDASE-RELATED"/>
    <property type="match status" value="1"/>
</dbReference>
<sequence>MKKNLTACFFVLILSLFVTLEASAGSTTRLGGQDRFDVAINVSKSGWPSASTVVLANWEAFGDALAATPLAYKYNAPMLLTKPGALTPRTKEEIKRLRAKNVIIVGGTISVSNTIVNELKAMGISVKRIAGNSRMEVANNISKELGASSKVVIADGFNFPDALSIAPYAARNGYPILLTNNKHNLEQSTQNLINSRNISQTIISGGPLSVSDTVYKSVPNPRRFGGNSRYEVSANIANAYFSSRSNAFVTKGTIFADALTGSVLAAKRNAPILLIESNSIPKPIKSSIANNEFTNFTILGGPISVSESINNMLKKKIVGQTIVIDPGHGGKDPGASGNGLVEKEIVLDVSKRVNSKLFNSLAKVVMTRESDTYPTLEARVNQAEKSGADMFVSIHVNSFTSGAASGTETWYDSTYAAAASKELAEEIQKELVKALGTNDRGVKEGGFYVVKHTKMPSVLVELAFISNSSDADKLASNTYRQKAADAIYRGIMNYYN</sequence>
<comment type="caution">
    <text evidence="3">The sequence shown here is derived from an EMBL/GenBank/DDBJ whole genome shotgun (WGS) entry which is preliminary data.</text>
</comment>
<name>A0A800MYY8_CYTFI</name>
<keyword evidence="1" id="KW-0732">Signal</keyword>
<dbReference type="AlphaFoldDB" id="A0A800MYY8"/>
<dbReference type="SUPFAM" id="SSF53187">
    <property type="entry name" value="Zn-dependent exopeptidases"/>
    <property type="match status" value="1"/>
</dbReference>
<proteinExistence type="predicted"/>
<dbReference type="CDD" id="cd02696">
    <property type="entry name" value="MurNAc-LAA"/>
    <property type="match status" value="1"/>
</dbReference>
<protein>
    <submittedName>
        <fullName evidence="3">N-acetylmuramoyl-L-alanine amidase</fullName>
        <ecNumber evidence="3">3.5.1.28</ecNumber>
    </submittedName>
</protein>
<evidence type="ECO:0000259" key="2">
    <source>
        <dbReference type="SMART" id="SM00646"/>
    </source>
</evidence>
<dbReference type="Pfam" id="PF04122">
    <property type="entry name" value="CW_binding_2"/>
    <property type="match status" value="3"/>
</dbReference>
<dbReference type="GO" id="GO:0008745">
    <property type="term" value="F:N-acetylmuramoyl-L-alanine amidase activity"/>
    <property type="evidence" value="ECO:0007669"/>
    <property type="project" value="UniProtKB-EC"/>
</dbReference>
<dbReference type="EC" id="3.5.1.28" evidence="3"/>
<evidence type="ECO:0000256" key="1">
    <source>
        <dbReference type="SAM" id="SignalP"/>
    </source>
</evidence>
<dbReference type="InterPro" id="IPR002508">
    <property type="entry name" value="MurNAc-LAA_cat"/>
</dbReference>
<dbReference type="EMBL" id="VDEM01000008">
    <property type="protein sequence ID" value="KAF0824991.1"/>
    <property type="molecule type" value="Genomic_DNA"/>
</dbReference>
<dbReference type="PANTHER" id="PTHR30032:SF1">
    <property type="entry name" value="N-ACETYLMURAMOYL-L-ALANINE AMIDASE LYTC"/>
    <property type="match status" value="1"/>
</dbReference>
<keyword evidence="3" id="KW-0378">Hydrolase</keyword>
<dbReference type="Proteomes" id="UP000465778">
    <property type="component" value="Unassembled WGS sequence"/>
</dbReference>
<evidence type="ECO:0000313" key="4">
    <source>
        <dbReference type="Proteomes" id="UP000465778"/>
    </source>
</evidence>
<dbReference type="Gene3D" id="3.40.630.40">
    <property type="entry name" value="Zn-dependent exopeptidases"/>
    <property type="match status" value="1"/>
</dbReference>
<feature type="chain" id="PRO_5030687790" evidence="1">
    <location>
        <begin position="25"/>
        <end position="496"/>
    </location>
</feature>
<gene>
    <name evidence="3" type="ORF">KIS1582_1193</name>
</gene>
<dbReference type="InterPro" id="IPR051922">
    <property type="entry name" value="Bact_Sporulation_Assoc"/>
</dbReference>
<organism evidence="3 4">
    <name type="scientific">Cytobacillus firmus</name>
    <name type="common">Bacillus firmus</name>
    <dbReference type="NCBI Taxonomy" id="1399"/>
    <lineage>
        <taxon>Bacteria</taxon>
        <taxon>Bacillati</taxon>
        <taxon>Bacillota</taxon>
        <taxon>Bacilli</taxon>
        <taxon>Bacillales</taxon>
        <taxon>Bacillaceae</taxon>
        <taxon>Cytobacillus</taxon>
    </lineage>
</organism>
<dbReference type="SMART" id="SM00646">
    <property type="entry name" value="Ami_3"/>
    <property type="match status" value="1"/>
</dbReference>
<evidence type="ECO:0000313" key="3">
    <source>
        <dbReference type="EMBL" id="KAF0824991.1"/>
    </source>
</evidence>
<dbReference type="Pfam" id="PF01520">
    <property type="entry name" value="Amidase_3"/>
    <property type="match status" value="1"/>
</dbReference>
<accession>A0A800MYY8</accession>
<dbReference type="Gene3D" id="3.40.50.12090">
    <property type="match status" value="2"/>
</dbReference>
<reference evidence="3 4" key="1">
    <citation type="journal article" date="2020" name="G3 (Bethesda)">
        <title>Whole Genome Sequencing and Comparative Genomics of Two Nematicidal Bacillus Strains Reveals a Wide Range of Possible Virulence Factors.</title>
        <authorList>
            <person name="Susic N."/>
            <person name="Janezic S."/>
            <person name="Rupnik M."/>
            <person name="Geric Stare B."/>
        </authorList>
    </citation>
    <scope>NUCLEOTIDE SEQUENCE [LARGE SCALE GENOMIC DNA]</scope>
    <source>
        <strain evidence="3 4">I-1582</strain>
    </source>
</reference>
<dbReference type="OrthoDB" id="363232at2"/>